<evidence type="ECO:0000256" key="3">
    <source>
        <dbReference type="ARBA" id="ARBA00004961"/>
    </source>
</evidence>
<comment type="similarity">
    <text evidence="4 7">Belongs to the glucosamine/galactosamine-6-phosphate isomerase family. 6-phosphogluconolactonase subfamily.</text>
</comment>
<accession>A0A971D057</accession>
<evidence type="ECO:0000256" key="1">
    <source>
        <dbReference type="ARBA" id="ARBA00000832"/>
    </source>
</evidence>
<protein>
    <recommendedName>
        <fullName evidence="6 7">6-phosphogluconolactonase</fullName>
        <shortName evidence="7">6PGL</shortName>
        <ecNumber evidence="5 7">3.1.1.31</ecNumber>
    </recommendedName>
</protein>
<comment type="caution">
    <text evidence="9">The sequence shown here is derived from an EMBL/GenBank/DDBJ whole genome shotgun (WGS) entry which is preliminary data.</text>
</comment>
<dbReference type="InterPro" id="IPR006148">
    <property type="entry name" value="Glc/Gal-6P_isomerase"/>
</dbReference>
<name>A0A971D057_9BIFI</name>
<dbReference type="CDD" id="cd01400">
    <property type="entry name" value="6PGL"/>
    <property type="match status" value="1"/>
</dbReference>
<dbReference type="InterPro" id="IPR037171">
    <property type="entry name" value="NagB/RpiA_transferase-like"/>
</dbReference>
<dbReference type="Gene3D" id="3.40.50.1360">
    <property type="match status" value="1"/>
</dbReference>
<feature type="domain" description="Glucosamine/galactosamine-6-phosphate isomerase" evidence="8">
    <location>
        <begin position="11"/>
        <end position="252"/>
    </location>
</feature>
<keyword evidence="7 9" id="KW-0378">Hydrolase</keyword>
<dbReference type="PANTHER" id="PTHR11054:SF0">
    <property type="entry name" value="6-PHOSPHOGLUCONOLACTONASE"/>
    <property type="match status" value="1"/>
</dbReference>
<evidence type="ECO:0000313" key="10">
    <source>
        <dbReference type="Proteomes" id="UP000767327"/>
    </source>
</evidence>
<dbReference type="RefSeq" id="WP_273174476.1">
    <property type="nucleotide sequence ID" value="NZ_JAAXZR010000027.1"/>
</dbReference>
<evidence type="ECO:0000256" key="2">
    <source>
        <dbReference type="ARBA" id="ARBA00002681"/>
    </source>
</evidence>
<reference evidence="9" key="1">
    <citation type="journal article" date="2020" name="Biotechnol. Biofuels">
        <title>New insights from the biogas microbiome by comprehensive genome-resolved metagenomics of nearly 1600 species originating from multiple anaerobic digesters.</title>
        <authorList>
            <person name="Campanaro S."/>
            <person name="Treu L."/>
            <person name="Rodriguez-R L.M."/>
            <person name="Kovalovszki A."/>
            <person name="Ziels R.M."/>
            <person name="Maus I."/>
            <person name="Zhu X."/>
            <person name="Kougias P.G."/>
            <person name="Basile A."/>
            <person name="Luo G."/>
            <person name="Schluter A."/>
            <person name="Konstantinidis K.T."/>
            <person name="Angelidaki I."/>
        </authorList>
    </citation>
    <scope>NUCLEOTIDE SEQUENCE</scope>
    <source>
        <strain evidence="9">AS01afH2WH_6</strain>
    </source>
</reference>
<comment type="catalytic activity">
    <reaction evidence="1 7">
        <text>6-phospho-D-glucono-1,5-lactone + H2O = 6-phospho-D-gluconate + H(+)</text>
        <dbReference type="Rhea" id="RHEA:12556"/>
        <dbReference type="ChEBI" id="CHEBI:15377"/>
        <dbReference type="ChEBI" id="CHEBI:15378"/>
        <dbReference type="ChEBI" id="CHEBI:57955"/>
        <dbReference type="ChEBI" id="CHEBI:58759"/>
        <dbReference type="EC" id="3.1.1.31"/>
    </reaction>
</comment>
<reference evidence="9" key="2">
    <citation type="submission" date="2020-01" db="EMBL/GenBank/DDBJ databases">
        <authorList>
            <person name="Campanaro S."/>
        </authorList>
    </citation>
    <scope>NUCLEOTIDE SEQUENCE</scope>
    <source>
        <strain evidence="9">AS01afH2WH_6</strain>
    </source>
</reference>
<evidence type="ECO:0000256" key="6">
    <source>
        <dbReference type="ARBA" id="ARBA00020337"/>
    </source>
</evidence>
<evidence type="ECO:0000313" key="9">
    <source>
        <dbReference type="EMBL" id="NLT80339.1"/>
    </source>
</evidence>
<dbReference type="SUPFAM" id="SSF100950">
    <property type="entry name" value="NagB/RpiA/CoA transferase-like"/>
    <property type="match status" value="1"/>
</dbReference>
<evidence type="ECO:0000259" key="8">
    <source>
        <dbReference type="Pfam" id="PF01182"/>
    </source>
</evidence>
<proteinExistence type="inferred from homology"/>
<dbReference type="NCBIfam" id="TIGR01198">
    <property type="entry name" value="pgl"/>
    <property type="match status" value="1"/>
</dbReference>
<gene>
    <name evidence="7 9" type="primary">pgl</name>
    <name evidence="9" type="ORF">GXW98_08675</name>
</gene>
<dbReference type="InterPro" id="IPR039104">
    <property type="entry name" value="6PGL"/>
</dbReference>
<dbReference type="GO" id="GO:0006098">
    <property type="term" value="P:pentose-phosphate shunt"/>
    <property type="evidence" value="ECO:0007669"/>
    <property type="project" value="InterPro"/>
</dbReference>
<dbReference type="Pfam" id="PF01182">
    <property type="entry name" value="Glucosamine_iso"/>
    <property type="match status" value="1"/>
</dbReference>
<comment type="pathway">
    <text evidence="3 7">Carbohydrate degradation; pentose phosphate pathway; D-ribulose 5-phosphate from D-glucose 6-phosphate (oxidative stage): step 2/3.</text>
</comment>
<organism evidence="9 10">
    <name type="scientific">Bifidobacterium crudilactis</name>
    <dbReference type="NCBI Taxonomy" id="327277"/>
    <lineage>
        <taxon>Bacteria</taxon>
        <taxon>Bacillati</taxon>
        <taxon>Actinomycetota</taxon>
        <taxon>Actinomycetes</taxon>
        <taxon>Bifidobacteriales</taxon>
        <taxon>Bifidobacteriaceae</taxon>
        <taxon>Bifidobacterium</taxon>
    </lineage>
</organism>
<evidence type="ECO:0000256" key="7">
    <source>
        <dbReference type="RuleBase" id="RU365095"/>
    </source>
</evidence>
<dbReference type="InterPro" id="IPR005900">
    <property type="entry name" value="6-phosphogluconolactonase_DevB"/>
</dbReference>
<dbReference type="PANTHER" id="PTHR11054">
    <property type="entry name" value="6-PHOSPHOGLUCONOLACTONASE"/>
    <property type="match status" value="1"/>
</dbReference>
<dbReference type="Proteomes" id="UP000767327">
    <property type="component" value="Unassembled WGS sequence"/>
</dbReference>
<comment type="function">
    <text evidence="2 7">Hydrolysis of 6-phosphogluconolactone to 6-phosphogluconate.</text>
</comment>
<dbReference type="GO" id="GO:0005975">
    <property type="term" value="P:carbohydrate metabolic process"/>
    <property type="evidence" value="ECO:0007669"/>
    <property type="project" value="UniProtKB-UniRule"/>
</dbReference>
<dbReference type="GO" id="GO:0017057">
    <property type="term" value="F:6-phosphogluconolactonase activity"/>
    <property type="evidence" value="ECO:0007669"/>
    <property type="project" value="UniProtKB-UniRule"/>
</dbReference>
<dbReference type="AlphaFoldDB" id="A0A971D057"/>
<evidence type="ECO:0000256" key="4">
    <source>
        <dbReference type="ARBA" id="ARBA00010662"/>
    </source>
</evidence>
<dbReference type="EMBL" id="JAAXZR010000027">
    <property type="protein sequence ID" value="NLT80339.1"/>
    <property type="molecule type" value="Genomic_DNA"/>
</dbReference>
<sequence length="264" mass="28621">MSQRLAVTYPNPESLHTAAASRLLIEIGDRIASQHRADIVLTGGTDGNAVLRHIASNPLNEAVDWGCVHLWWGDERFVPADHDDRNAKQAREAWFGTLVVQGLLPESHIHEMPADQRSEHEIAVAGDSENIRLLDAAAATYQEEIIRELGASPHFDVAMFGVGPDGHFASLFPDHPQVSIDDADVLVTGVSDSPKMPPLRISLTVPLINSSRKVWVLASSSRKAEAVHNALSSVNNPHVPSSFANGSTETLWLLDDEANSDTGL</sequence>
<evidence type="ECO:0000256" key="5">
    <source>
        <dbReference type="ARBA" id="ARBA00013198"/>
    </source>
</evidence>
<dbReference type="EC" id="3.1.1.31" evidence="5 7"/>